<feature type="domain" description="C2H2-type" evidence="2">
    <location>
        <begin position="988"/>
        <end position="1011"/>
    </location>
</feature>
<feature type="compositionally biased region" description="Acidic residues" evidence="1">
    <location>
        <begin position="1180"/>
        <end position="1192"/>
    </location>
</feature>
<feature type="region of interest" description="Disordered" evidence="1">
    <location>
        <begin position="593"/>
        <end position="623"/>
    </location>
</feature>
<feature type="non-terminal residue" evidence="3">
    <location>
        <position position="1192"/>
    </location>
</feature>
<accession>A0A6A5TUY9</accession>
<feature type="region of interest" description="Disordered" evidence="1">
    <location>
        <begin position="811"/>
        <end position="887"/>
    </location>
</feature>
<dbReference type="Proteomes" id="UP000800035">
    <property type="component" value="Unassembled WGS sequence"/>
</dbReference>
<feature type="compositionally biased region" description="Low complexity" evidence="1">
    <location>
        <begin position="439"/>
        <end position="449"/>
    </location>
</feature>
<protein>
    <recommendedName>
        <fullName evidence="2">C2H2-type domain-containing protein</fullName>
    </recommendedName>
</protein>
<feature type="compositionally biased region" description="Polar residues" evidence="1">
    <location>
        <begin position="28"/>
        <end position="82"/>
    </location>
</feature>
<keyword evidence="4" id="KW-1185">Reference proteome</keyword>
<gene>
    <name evidence="3" type="ORF">CC80DRAFT_366230</name>
</gene>
<feature type="compositionally biased region" description="Acidic residues" evidence="1">
    <location>
        <begin position="812"/>
        <end position="821"/>
    </location>
</feature>
<feature type="region of interest" description="Disordered" evidence="1">
    <location>
        <begin position="97"/>
        <end position="204"/>
    </location>
</feature>
<evidence type="ECO:0000313" key="3">
    <source>
        <dbReference type="EMBL" id="KAF1956124.1"/>
    </source>
</evidence>
<dbReference type="OrthoDB" id="5424797at2759"/>
<feature type="compositionally biased region" description="Basic and acidic residues" evidence="1">
    <location>
        <begin position="281"/>
        <end position="329"/>
    </location>
</feature>
<feature type="compositionally biased region" description="Low complexity" evidence="1">
    <location>
        <begin position="194"/>
        <end position="204"/>
    </location>
</feature>
<evidence type="ECO:0000313" key="4">
    <source>
        <dbReference type="Proteomes" id="UP000800035"/>
    </source>
</evidence>
<feature type="compositionally biased region" description="Low complexity" evidence="1">
    <location>
        <begin position="237"/>
        <end position="248"/>
    </location>
</feature>
<feature type="compositionally biased region" description="Polar residues" evidence="1">
    <location>
        <begin position="173"/>
        <end position="192"/>
    </location>
</feature>
<evidence type="ECO:0000256" key="1">
    <source>
        <dbReference type="SAM" id="MobiDB-lite"/>
    </source>
</evidence>
<feature type="region of interest" description="Disordered" evidence="1">
    <location>
        <begin position="1113"/>
        <end position="1192"/>
    </location>
</feature>
<dbReference type="PROSITE" id="PS00028">
    <property type="entry name" value="ZINC_FINGER_C2H2_1"/>
    <property type="match status" value="1"/>
</dbReference>
<organism evidence="3 4">
    <name type="scientific">Byssothecium circinans</name>
    <dbReference type="NCBI Taxonomy" id="147558"/>
    <lineage>
        <taxon>Eukaryota</taxon>
        <taxon>Fungi</taxon>
        <taxon>Dikarya</taxon>
        <taxon>Ascomycota</taxon>
        <taxon>Pezizomycotina</taxon>
        <taxon>Dothideomycetes</taxon>
        <taxon>Pleosporomycetidae</taxon>
        <taxon>Pleosporales</taxon>
        <taxon>Massarineae</taxon>
        <taxon>Massarinaceae</taxon>
        <taxon>Byssothecium</taxon>
    </lineage>
</organism>
<feature type="compositionally biased region" description="Polar residues" evidence="1">
    <location>
        <begin position="137"/>
        <end position="161"/>
    </location>
</feature>
<feature type="region of interest" description="Disordered" evidence="1">
    <location>
        <begin position="927"/>
        <end position="957"/>
    </location>
</feature>
<dbReference type="InterPro" id="IPR013087">
    <property type="entry name" value="Znf_C2H2_type"/>
</dbReference>
<dbReference type="PANTHER" id="PTHR48125">
    <property type="entry name" value="LP07818P1"/>
    <property type="match status" value="1"/>
</dbReference>
<dbReference type="AlphaFoldDB" id="A0A6A5TUY9"/>
<feature type="compositionally biased region" description="Low complexity" evidence="1">
    <location>
        <begin position="1"/>
        <end position="25"/>
    </location>
</feature>
<feature type="region of interest" description="Disordered" evidence="1">
    <location>
        <begin position="281"/>
        <end position="365"/>
    </location>
</feature>
<feature type="compositionally biased region" description="Low complexity" evidence="1">
    <location>
        <begin position="118"/>
        <end position="129"/>
    </location>
</feature>
<dbReference type="EMBL" id="ML976992">
    <property type="protein sequence ID" value="KAF1956124.1"/>
    <property type="molecule type" value="Genomic_DNA"/>
</dbReference>
<feature type="compositionally biased region" description="Low complexity" evidence="1">
    <location>
        <begin position="344"/>
        <end position="362"/>
    </location>
</feature>
<dbReference type="PANTHER" id="PTHR48125:SF12">
    <property type="entry name" value="AT HOOK TRANSCRIPTION FACTOR FAMILY-RELATED"/>
    <property type="match status" value="1"/>
</dbReference>
<feature type="region of interest" description="Disordered" evidence="1">
    <location>
        <begin position="216"/>
        <end position="267"/>
    </location>
</feature>
<feature type="region of interest" description="Disordered" evidence="1">
    <location>
        <begin position="1"/>
        <end position="82"/>
    </location>
</feature>
<feature type="region of interest" description="Disordered" evidence="1">
    <location>
        <begin position="393"/>
        <end position="449"/>
    </location>
</feature>
<sequence length="1192" mass="129628">MSSNNYNPYNYPYQQSSAQQYSTYPTAPASNNQPSRQYQPTTQATDYMSYQAPSYGNNNAYSGAQDSSWSGGNYSGNRETTSRAAEVLRNMSNTAYAPNSTAATHPGFTATNSGSGSGSRYSSSTTPTSQGHATAPSYGQTQARPRSVNTSRAQSTVNRGITSPAMAAGYPSQRATHTSYSQQPQRTASPAQPQYAQNTQASASTARTAAISAAYNNEYPRRQLPNPDVSRTAHPASTSYSYTDTQSTAPLNPVPETYGQSTTTVDPMAVYDPWPEYQRKQETLRAQKAEEDAARAEEERKAEALRKEEERKREEEEEQKRKEEEEKARLAQMNNPKPPKSRKSQQSAPAATNASSAASAFSGGDGMEDEIRALMAKMREFNSKDPALLARIWEEERRAKAPNKSPPVQSKPAPQAAPSAPTQTASTVPPATMRKKAASKAASTPVAAKATPVVALPVPKPSAVPAVRSNGTVWPPEKKVQLASAAAAYLKNHNPSNSVDAAEVLRMLDGNPSYIELCEQLEKLGLKLDRATFAKDLLTAVPDVNSASRAKATQSSTAGVNAVNGTKIAPPAVMKTVAPPAVMKNPVGTPATPAAGFTSAASPAENRPQYPPFPDADSSAAPTPAPVAEMVAIKPELKPPVNKEEAARKRTFNDLIDLTMMPEDEDFDPPPKKLNLGTTDSYGSPTPFHDGMEVNKVPANFPLPARPAPPQYVPEPGPLNEFRHKTIVEPLDRKKALRRNTYNIATIARDVLLACGRHPDARQLNQHLEILKTTLPQVTNDSDLSTLRWDLIDPGRPPPGYFVKGVQHLTEDADDEEDSEDENRPAPRPRESESTSQDKAQARPEAVNPFKRRGRPPRHSFPGNPTAPTTPKQKASVSMSASAPRPAVAGVGYSAFRSATEYDAEGKPLPKKKGRPVGWRKNIHGSAAAQARTVTNGHTSTQNKPSEFIPAQPSGLRNVATGRNEPIQIDSRSPSAPRHAPQYQSFTCKWQGCKAELHNLDTLRKHVSKVHRKESASGMLECFWANCGTEVAVHDPVTNLRIERHEPKSFSSEQEWNAHLDQEHFQPLSWNLGDGPASGLSDATDSEAYLSDAQGRRVTPRIVARPEYLEDIDFDTVAGSTQTEPSSAPRGRGRPKNQQERESREVQDRLVSQKRRIGGPGMDRGGATLVNEKRRRGFSDNDETEEELVDVE</sequence>
<feature type="compositionally biased region" description="Basic and acidic residues" evidence="1">
    <location>
        <begin position="822"/>
        <end position="833"/>
    </location>
</feature>
<feature type="compositionally biased region" description="Polar residues" evidence="1">
    <location>
        <begin position="866"/>
        <end position="881"/>
    </location>
</feature>
<proteinExistence type="predicted"/>
<evidence type="ECO:0000259" key="2">
    <source>
        <dbReference type="PROSITE" id="PS00028"/>
    </source>
</evidence>
<feature type="compositionally biased region" description="Polar residues" evidence="1">
    <location>
        <begin position="932"/>
        <end position="945"/>
    </location>
</feature>
<reference evidence="3" key="1">
    <citation type="journal article" date="2020" name="Stud. Mycol.">
        <title>101 Dothideomycetes genomes: a test case for predicting lifestyles and emergence of pathogens.</title>
        <authorList>
            <person name="Haridas S."/>
            <person name="Albert R."/>
            <person name="Binder M."/>
            <person name="Bloem J."/>
            <person name="Labutti K."/>
            <person name="Salamov A."/>
            <person name="Andreopoulos B."/>
            <person name="Baker S."/>
            <person name="Barry K."/>
            <person name="Bills G."/>
            <person name="Bluhm B."/>
            <person name="Cannon C."/>
            <person name="Castanera R."/>
            <person name="Culley D."/>
            <person name="Daum C."/>
            <person name="Ezra D."/>
            <person name="Gonzalez J."/>
            <person name="Henrissat B."/>
            <person name="Kuo A."/>
            <person name="Liang C."/>
            <person name="Lipzen A."/>
            <person name="Lutzoni F."/>
            <person name="Magnuson J."/>
            <person name="Mondo S."/>
            <person name="Nolan M."/>
            <person name="Ohm R."/>
            <person name="Pangilinan J."/>
            <person name="Park H.-J."/>
            <person name="Ramirez L."/>
            <person name="Alfaro M."/>
            <person name="Sun H."/>
            <person name="Tritt A."/>
            <person name="Yoshinaga Y."/>
            <person name="Zwiers L.-H."/>
            <person name="Turgeon B."/>
            <person name="Goodwin S."/>
            <person name="Spatafora J."/>
            <person name="Crous P."/>
            <person name="Grigoriev I."/>
        </authorList>
    </citation>
    <scope>NUCLEOTIDE SEQUENCE</scope>
    <source>
        <strain evidence="3">CBS 675.92</strain>
    </source>
</reference>
<feature type="compositionally biased region" description="Basic and acidic residues" evidence="1">
    <location>
        <begin position="1137"/>
        <end position="1148"/>
    </location>
</feature>
<feature type="compositionally biased region" description="Low complexity" evidence="1">
    <location>
        <begin position="406"/>
        <end position="432"/>
    </location>
</feature>
<name>A0A6A5TUY9_9PLEO</name>